<reference evidence="1 2" key="1">
    <citation type="journal article" date="2018" name="Front. Microbiol.">
        <title>Genome-Wide Analysis of Corynespora cassiicola Leaf Fall Disease Putative Effectors.</title>
        <authorList>
            <person name="Lopez D."/>
            <person name="Ribeiro S."/>
            <person name="Label P."/>
            <person name="Fumanal B."/>
            <person name="Venisse J.S."/>
            <person name="Kohler A."/>
            <person name="de Oliveira R.R."/>
            <person name="Labutti K."/>
            <person name="Lipzen A."/>
            <person name="Lail K."/>
            <person name="Bauer D."/>
            <person name="Ohm R.A."/>
            <person name="Barry K.W."/>
            <person name="Spatafora J."/>
            <person name="Grigoriev I.V."/>
            <person name="Martin F.M."/>
            <person name="Pujade-Renaud V."/>
        </authorList>
    </citation>
    <scope>NUCLEOTIDE SEQUENCE [LARGE SCALE GENOMIC DNA]</scope>
    <source>
        <strain evidence="1 2">Philippines</strain>
    </source>
</reference>
<organism evidence="1 2">
    <name type="scientific">Corynespora cassiicola Philippines</name>
    <dbReference type="NCBI Taxonomy" id="1448308"/>
    <lineage>
        <taxon>Eukaryota</taxon>
        <taxon>Fungi</taxon>
        <taxon>Dikarya</taxon>
        <taxon>Ascomycota</taxon>
        <taxon>Pezizomycotina</taxon>
        <taxon>Dothideomycetes</taxon>
        <taxon>Pleosporomycetidae</taxon>
        <taxon>Pleosporales</taxon>
        <taxon>Corynesporascaceae</taxon>
        <taxon>Corynespora</taxon>
    </lineage>
</organism>
<dbReference type="AlphaFoldDB" id="A0A2T2NR92"/>
<sequence>MEKPTTADTLASAVSAASSLPLTVRGLNDLRRLLDKPTSKKVKSRQPVRETVTTESLILSLSYVLISIKTADQIHGYIQSLEITHGGSSTKFLRLDVKAAIFTGQLYWLKRNLTSLAELLCTDNCDVVIKTSILQCLKSLPGKCLDIAVNIVAFKDALCRINSKVPFVGKMRWKGRYGELLQQADSINELTTAVFYYVPPAQHHELDHLLISSVLPT</sequence>
<keyword evidence="2" id="KW-1185">Reference proteome</keyword>
<evidence type="ECO:0000313" key="2">
    <source>
        <dbReference type="Proteomes" id="UP000240883"/>
    </source>
</evidence>
<evidence type="ECO:0000313" key="1">
    <source>
        <dbReference type="EMBL" id="PSN67951.1"/>
    </source>
</evidence>
<accession>A0A2T2NR92</accession>
<gene>
    <name evidence="1" type="ORF">BS50DRAFT_633610</name>
</gene>
<dbReference type="Proteomes" id="UP000240883">
    <property type="component" value="Unassembled WGS sequence"/>
</dbReference>
<dbReference type="EMBL" id="KZ678134">
    <property type="protein sequence ID" value="PSN67951.1"/>
    <property type="molecule type" value="Genomic_DNA"/>
</dbReference>
<name>A0A2T2NR92_CORCC</name>
<proteinExistence type="predicted"/>
<protein>
    <submittedName>
        <fullName evidence="1">Uncharacterized protein</fullName>
    </submittedName>
</protein>